<sequence>MPRPLPSGENGKCEGLGDADDPNEPDREDFKQLISQLVAVYDKVRLEKDAKISELAALKLEVSQLRGDGSSEIQKVMPLRPPKKVSILQEDSHEPDQSFHEPNSAPDPPPFALADRFSQASAAESGEDTKLEIRPTWLEKPKNAGAAAKRASTLDLDELTESSDEGPPCCCPFPVCHPSAGLRVLWDICGALLIAYDAVYLPFDAAFRPAPSVFTVGMEWLTMVFWTLDIGLGFTTGYVSKGELIMNPWRIAFHYITTWFLIDAAVVSLDWFSTLQSETSDVGGFGRIFRSLRTVRMLRLLRLWKLKRILAEMQDMIDSEYVYTLASLGKLMGFILITNHLIACGWFSIGLAMKEAGEASWVADHDMINKDISWQYTTSLHWTLTQFTPASMEVFPANVAERTMAVVVLIFSLVAFSSFLASISASMTALRNMNQETTKQFWILRRFLKQEKVAKPVAGKVLKYIEHSHAQQTDRIQLQNVKLLFMLSLGLREELNYELTYVKMVLHPLIQILVKEQEVFMIKVCSDGTSARTLAATEVLFYTHEVAQQMYFMVHGDLAYVQANHNLLSPALSNGEALSEAALWVLWTHTGTAHAQVKTEMLAMDSLTFAQIAAKYLPTWKMCAKFATTFLEAFREAGPSDVFRQQDLYEDAVQSMFERARNRLSYSRVTSSRATMVRWSMPRRTVALPQAEAIPEEDSESEQDESKETDSKDN</sequence>
<organism evidence="10 11">
    <name type="scientific">Durusdinium trenchii</name>
    <dbReference type="NCBI Taxonomy" id="1381693"/>
    <lineage>
        <taxon>Eukaryota</taxon>
        <taxon>Sar</taxon>
        <taxon>Alveolata</taxon>
        <taxon>Dinophyceae</taxon>
        <taxon>Suessiales</taxon>
        <taxon>Symbiodiniaceae</taxon>
        <taxon>Durusdinium</taxon>
    </lineage>
</organism>
<feature type="compositionally biased region" description="Acidic residues" evidence="7">
    <location>
        <begin position="694"/>
        <end position="703"/>
    </location>
</feature>
<dbReference type="Pfam" id="PF00520">
    <property type="entry name" value="Ion_trans"/>
    <property type="match status" value="1"/>
</dbReference>
<dbReference type="SUPFAM" id="SSF51206">
    <property type="entry name" value="cAMP-binding domain-like"/>
    <property type="match status" value="1"/>
</dbReference>
<dbReference type="EMBL" id="CAXAMN010028295">
    <property type="protein sequence ID" value="CAK9116016.1"/>
    <property type="molecule type" value="Genomic_DNA"/>
</dbReference>
<evidence type="ECO:0000259" key="9">
    <source>
        <dbReference type="PROSITE" id="PS50042"/>
    </source>
</evidence>
<evidence type="ECO:0000256" key="8">
    <source>
        <dbReference type="SAM" id="Phobius"/>
    </source>
</evidence>
<dbReference type="PROSITE" id="PS50042">
    <property type="entry name" value="CNMP_BINDING_3"/>
    <property type="match status" value="1"/>
</dbReference>
<dbReference type="SUPFAM" id="SSF81324">
    <property type="entry name" value="Voltage-gated potassium channels"/>
    <property type="match status" value="1"/>
</dbReference>
<keyword evidence="11" id="KW-1185">Reference proteome</keyword>
<reference evidence="10 11" key="1">
    <citation type="submission" date="2024-02" db="EMBL/GenBank/DDBJ databases">
        <authorList>
            <person name="Chen Y."/>
            <person name="Shah S."/>
            <person name="Dougan E. K."/>
            <person name="Thang M."/>
            <person name="Chan C."/>
        </authorList>
    </citation>
    <scope>NUCLEOTIDE SEQUENCE [LARGE SCALE GENOMIC DNA]</scope>
</reference>
<feature type="compositionally biased region" description="Basic and acidic residues" evidence="7">
    <location>
        <begin position="704"/>
        <end position="714"/>
    </location>
</feature>
<evidence type="ECO:0000256" key="4">
    <source>
        <dbReference type="ARBA" id="ARBA00022989"/>
    </source>
</evidence>
<dbReference type="InterPro" id="IPR018490">
    <property type="entry name" value="cNMP-bd_dom_sf"/>
</dbReference>
<evidence type="ECO:0000256" key="3">
    <source>
        <dbReference type="ARBA" id="ARBA00022692"/>
    </source>
</evidence>
<comment type="caution">
    <text evidence="10">The sequence shown here is derived from an EMBL/GenBank/DDBJ whole genome shotgun (WGS) entry which is preliminary data.</text>
</comment>
<evidence type="ECO:0000313" key="11">
    <source>
        <dbReference type="Proteomes" id="UP001642484"/>
    </source>
</evidence>
<evidence type="ECO:0000313" key="10">
    <source>
        <dbReference type="EMBL" id="CAK9116016.1"/>
    </source>
</evidence>
<feature type="compositionally biased region" description="Basic and acidic residues" evidence="7">
    <location>
        <begin position="90"/>
        <end position="99"/>
    </location>
</feature>
<keyword evidence="6 8" id="KW-0472">Membrane</keyword>
<dbReference type="PANTHER" id="PTHR10217">
    <property type="entry name" value="VOLTAGE AND LIGAND GATED POTASSIUM CHANNEL"/>
    <property type="match status" value="1"/>
</dbReference>
<accession>A0ABP0SUF4</accession>
<evidence type="ECO:0000256" key="5">
    <source>
        <dbReference type="ARBA" id="ARBA00023065"/>
    </source>
</evidence>
<keyword evidence="4 8" id="KW-1133">Transmembrane helix</keyword>
<evidence type="ECO:0000256" key="6">
    <source>
        <dbReference type="ARBA" id="ARBA00023136"/>
    </source>
</evidence>
<evidence type="ECO:0000256" key="7">
    <source>
        <dbReference type="SAM" id="MobiDB-lite"/>
    </source>
</evidence>
<feature type="domain" description="Cyclic nucleotide-binding" evidence="9">
    <location>
        <begin position="513"/>
        <end position="612"/>
    </location>
</feature>
<keyword evidence="3 8" id="KW-0812">Transmembrane</keyword>
<protein>
    <recommendedName>
        <fullName evidence="9">Cyclic nucleotide-binding domain-containing protein</fullName>
    </recommendedName>
</protein>
<keyword evidence="2" id="KW-0813">Transport</keyword>
<dbReference type="Gene3D" id="1.10.287.70">
    <property type="match status" value="1"/>
</dbReference>
<dbReference type="InterPro" id="IPR005821">
    <property type="entry name" value="Ion_trans_dom"/>
</dbReference>
<gene>
    <name evidence="10" type="ORF">CCMP2556_LOCUS53725</name>
</gene>
<feature type="region of interest" description="Disordered" evidence="7">
    <location>
        <begin position="687"/>
        <end position="714"/>
    </location>
</feature>
<feature type="region of interest" description="Disordered" evidence="7">
    <location>
        <begin position="87"/>
        <end position="113"/>
    </location>
</feature>
<dbReference type="InterPro" id="IPR000595">
    <property type="entry name" value="cNMP-bd_dom"/>
</dbReference>
<dbReference type="Proteomes" id="UP001642484">
    <property type="component" value="Unassembled WGS sequence"/>
</dbReference>
<proteinExistence type="predicted"/>
<comment type="subcellular location">
    <subcellularLocation>
        <location evidence="1">Membrane</location>
        <topology evidence="1">Multi-pass membrane protein</topology>
    </subcellularLocation>
</comment>
<keyword evidence="5" id="KW-0406">Ion transport</keyword>
<dbReference type="PANTHER" id="PTHR10217:SF435">
    <property type="entry name" value="POTASSIUM VOLTAGE-GATED CHANNEL PROTEIN EAG"/>
    <property type="match status" value="1"/>
</dbReference>
<evidence type="ECO:0000256" key="2">
    <source>
        <dbReference type="ARBA" id="ARBA00022448"/>
    </source>
</evidence>
<feature type="region of interest" description="Disordered" evidence="7">
    <location>
        <begin position="1"/>
        <end position="27"/>
    </location>
</feature>
<feature type="transmembrane region" description="Helical" evidence="8">
    <location>
        <begin position="322"/>
        <end position="349"/>
    </location>
</feature>
<feature type="transmembrane region" description="Helical" evidence="8">
    <location>
        <begin position="404"/>
        <end position="430"/>
    </location>
</feature>
<feature type="transmembrane region" description="Helical" evidence="8">
    <location>
        <begin position="252"/>
        <end position="272"/>
    </location>
</feature>
<evidence type="ECO:0000256" key="1">
    <source>
        <dbReference type="ARBA" id="ARBA00004141"/>
    </source>
</evidence>
<dbReference type="InterPro" id="IPR050818">
    <property type="entry name" value="KCNH_animal-type"/>
</dbReference>
<name>A0ABP0SUF4_9DINO</name>
<feature type="transmembrane region" description="Helical" evidence="8">
    <location>
        <begin position="223"/>
        <end position="240"/>
    </location>
</feature>